<dbReference type="InterPro" id="IPR013658">
    <property type="entry name" value="SGL"/>
</dbReference>
<dbReference type="SUPFAM" id="SSF101898">
    <property type="entry name" value="NHL repeat"/>
    <property type="match status" value="1"/>
</dbReference>
<feature type="signal peptide" evidence="2">
    <location>
        <begin position="1"/>
        <end position="29"/>
    </location>
</feature>
<evidence type="ECO:0000259" key="3">
    <source>
        <dbReference type="Pfam" id="PF08450"/>
    </source>
</evidence>
<dbReference type="InterPro" id="IPR011042">
    <property type="entry name" value="6-blade_b-propeller_TolB-like"/>
</dbReference>
<keyword evidence="2" id="KW-0732">Signal</keyword>
<dbReference type="Pfam" id="PF08450">
    <property type="entry name" value="SGL"/>
    <property type="match status" value="1"/>
</dbReference>
<accession>A0A6B1FYC4</accession>
<sequence length="423" mass="44551">MLEQRCFIASAPAARALLAALLTAVMLSAACNAPRLPGFGGRDSRNEGGNNGPTEPQGPIVETVLTGLSNPRGVAVLPDGSIMVAEAGSGYNAVDPQEWTGRLSHFQDTNRDGDFEDEGELTIWFRHLPTYNALQEYSTWRDEVSGPGDLLRHSDGHLYLSVDGGHDRIGLYEISPYKRIGRNLSARGNMNGLAFSRDHAQIYLAESTANALSVVNIADAAHRKVAQFGALASGQQSVPAGVAVDPRNGDLLVALFSGALVIEGEKLPVITGDSAVVRVDPDTGAITDAVLGLTTAIDVAVDSEGNIYVVEMCSGHADLIEPSHDLFDPDQTPLHGGYLRYSGRVTVFPPPAAADAPPHQADVDATVLAEALDMPTNITLAPDGSLYVSTGQGTPNRPIPGPDGPTTIVGEVIRITLPDVNSR</sequence>
<dbReference type="EMBL" id="VYDA01000287">
    <property type="protein sequence ID" value="MYH61619.1"/>
    <property type="molecule type" value="Genomic_DNA"/>
</dbReference>
<dbReference type="PROSITE" id="PS51257">
    <property type="entry name" value="PROKAR_LIPOPROTEIN"/>
    <property type="match status" value="1"/>
</dbReference>
<reference evidence="4" key="1">
    <citation type="submission" date="2019-09" db="EMBL/GenBank/DDBJ databases">
        <title>Characterisation of the sponge microbiome using genome-centric metagenomics.</title>
        <authorList>
            <person name="Engelberts J.P."/>
            <person name="Robbins S.J."/>
            <person name="De Goeij J.M."/>
            <person name="Aranda M."/>
            <person name="Bell S.C."/>
            <person name="Webster N.S."/>
        </authorList>
    </citation>
    <scope>NUCLEOTIDE SEQUENCE</scope>
    <source>
        <strain evidence="4">SB0675_bin_29</strain>
    </source>
</reference>
<evidence type="ECO:0000313" key="4">
    <source>
        <dbReference type="EMBL" id="MYH61619.1"/>
    </source>
</evidence>
<proteinExistence type="predicted"/>
<feature type="region of interest" description="Disordered" evidence="1">
    <location>
        <begin position="40"/>
        <end position="59"/>
    </location>
</feature>
<dbReference type="Gene3D" id="2.120.10.30">
    <property type="entry name" value="TolB, C-terminal domain"/>
    <property type="match status" value="1"/>
</dbReference>
<comment type="caution">
    <text evidence="4">The sequence shown here is derived from an EMBL/GenBank/DDBJ whole genome shotgun (WGS) entry which is preliminary data.</text>
</comment>
<evidence type="ECO:0000256" key="1">
    <source>
        <dbReference type="SAM" id="MobiDB-lite"/>
    </source>
</evidence>
<name>A0A6B1FYC4_9CHLR</name>
<feature type="chain" id="PRO_5025387825" description="SMP-30/Gluconolactonase/LRE-like region domain-containing protein" evidence="2">
    <location>
        <begin position="30"/>
        <end position="423"/>
    </location>
</feature>
<evidence type="ECO:0000256" key="2">
    <source>
        <dbReference type="SAM" id="SignalP"/>
    </source>
</evidence>
<gene>
    <name evidence="4" type="ORF">F4148_07600</name>
</gene>
<dbReference type="AlphaFoldDB" id="A0A6B1FYC4"/>
<feature type="domain" description="SMP-30/Gluconolactonase/LRE-like region" evidence="3">
    <location>
        <begin position="132"/>
        <end position="262"/>
    </location>
</feature>
<organism evidence="4">
    <name type="scientific">Caldilineaceae bacterium SB0675_bin_29</name>
    <dbReference type="NCBI Taxonomy" id="2605266"/>
    <lineage>
        <taxon>Bacteria</taxon>
        <taxon>Bacillati</taxon>
        <taxon>Chloroflexota</taxon>
        <taxon>Caldilineae</taxon>
        <taxon>Caldilineales</taxon>
        <taxon>Caldilineaceae</taxon>
    </lineage>
</organism>
<protein>
    <recommendedName>
        <fullName evidence="3">SMP-30/Gluconolactonase/LRE-like region domain-containing protein</fullName>
    </recommendedName>
</protein>